<gene>
    <name evidence="5" type="ORF">GCM10023333_21820</name>
</gene>
<evidence type="ECO:0000256" key="2">
    <source>
        <dbReference type="ARBA" id="ARBA00022801"/>
    </source>
</evidence>
<dbReference type="Proteomes" id="UP001499988">
    <property type="component" value="Unassembled WGS sequence"/>
</dbReference>
<dbReference type="Gene3D" id="3.40.720.10">
    <property type="entry name" value="Alkaline Phosphatase, subunit A"/>
    <property type="match status" value="1"/>
</dbReference>
<keyword evidence="2" id="KW-0378">Hydrolase</keyword>
<organism evidence="5 6">
    <name type="scientific">Ferrimonas pelagia</name>
    <dbReference type="NCBI Taxonomy" id="1177826"/>
    <lineage>
        <taxon>Bacteria</taxon>
        <taxon>Pseudomonadati</taxon>
        <taxon>Pseudomonadota</taxon>
        <taxon>Gammaproteobacteria</taxon>
        <taxon>Alteromonadales</taxon>
        <taxon>Ferrimonadaceae</taxon>
        <taxon>Ferrimonas</taxon>
    </lineage>
</organism>
<comment type="caution">
    <text evidence="5">The sequence shown here is derived from an EMBL/GenBank/DDBJ whole genome shotgun (WGS) entry which is preliminary data.</text>
</comment>
<comment type="similarity">
    <text evidence="1">Belongs to the sulfatase family.</text>
</comment>
<evidence type="ECO:0000256" key="1">
    <source>
        <dbReference type="ARBA" id="ARBA00008779"/>
    </source>
</evidence>
<dbReference type="PANTHER" id="PTHR42693">
    <property type="entry name" value="ARYLSULFATASE FAMILY MEMBER"/>
    <property type="match status" value="1"/>
</dbReference>
<dbReference type="InterPro" id="IPR050738">
    <property type="entry name" value="Sulfatase"/>
</dbReference>
<dbReference type="InterPro" id="IPR000917">
    <property type="entry name" value="Sulfatase_N"/>
</dbReference>
<feature type="chain" id="PRO_5045825594" description="Sulfatase N-terminal domain-containing protein" evidence="3">
    <location>
        <begin position="24"/>
        <end position="119"/>
    </location>
</feature>
<dbReference type="RefSeq" id="WP_345335421.1">
    <property type="nucleotide sequence ID" value="NZ_BAABJZ010000074.1"/>
</dbReference>
<evidence type="ECO:0000256" key="3">
    <source>
        <dbReference type="SAM" id="SignalP"/>
    </source>
</evidence>
<keyword evidence="3" id="KW-0732">Signal</keyword>
<name>A0ABP9EVG3_9GAMM</name>
<dbReference type="InterPro" id="IPR017850">
    <property type="entry name" value="Alkaline_phosphatase_core_sf"/>
</dbReference>
<dbReference type="EMBL" id="BAABJZ010000074">
    <property type="protein sequence ID" value="GAA4888066.1"/>
    <property type="molecule type" value="Genomic_DNA"/>
</dbReference>
<evidence type="ECO:0000259" key="4">
    <source>
        <dbReference type="Pfam" id="PF00884"/>
    </source>
</evidence>
<evidence type="ECO:0000313" key="5">
    <source>
        <dbReference type="EMBL" id="GAA4888066.1"/>
    </source>
</evidence>
<accession>A0ABP9EVG3</accession>
<sequence length="119" mass="12538">MRSPKLLGTTAALLSAGFCCGLAALPPTSQPNIIFILADDLGYGDVGYNPQGEPDIVTPNLDRIAANGAALTAGYAMNMVCGPSRAALVTGRYQQRFGYHVNWAHGCGKAACRAVCHWR</sequence>
<reference evidence="6" key="1">
    <citation type="journal article" date="2019" name="Int. J. Syst. Evol. Microbiol.">
        <title>The Global Catalogue of Microorganisms (GCM) 10K type strain sequencing project: providing services to taxonomists for standard genome sequencing and annotation.</title>
        <authorList>
            <consortium name="The Broad Institute Genomics Platform"/>
            <consortium name="The Broad Institute Genome Sequencing Center for Infectious Disease"/>
            <person name="Wu L."/>
            <person name="Ma J."/>
        </authorList>
    </citation>
    <scope>NUCLEOTIDE SEQUENCE [LARGE SCALE GENOMIC DNA]</scope>
    <source>
        <strain evidence="6">JCM 18401</strain>
    </source>
</reference>
<protein>
    <recommendedName>
        <fullName evidence="4">Sulfatase N-terminal domain-containing protein</fullName>
    </recommendedName>
</protein>
<keyword evidence="6" id="KW-1185">Reference proteome</keyword>
<feature type="signal peptide" evidence="3">
    <location>
        <begin position="1"/>
        <end position="23"/>
    </location>
</feature>
<dbReference type="PANTHER" id="PTHR42693:SF53">
    <property type="entry name" value="ENDO-4-O-SULFATASE"/>
    <property type="match status" value="1"/>
</dbReference>
<feature type="domain" description="Sulfatase N-terminal" evidence="4">
    <location>
        <begin position="31"/>
        <end position="101"/>
    </location>
</feature>
<proteinExistence type="inferred from homology"/>
<dbReference type="Pfam" id="PF00884">
    <property type="entry name" value="Sulfatase"/>
    <property type="match status" value="1"/>
</dbReference>
<evidence type="ECO:0000313" key="6">
    <source>
        <dbReference type="Proteomes" id="UP001499988"/>
    </source>
</evidence>
<dbReference type="SUPFAM" id="SSF53649">
    <property type="entry name" value="Alkaline phosphatase-like"/>
    <property type="match status" value="1"/>
</dbReference>